<keyword evidence="2" id="KW-0808">Transferase</keyword>
<dbReference type="PANTHER" id="PTHR21310">
    <property type="entry name" value="AMINOGLYCOSIDE PHOSPHOTRANSFERASE-RELATED-RELATED"/>
    <property type="match status" value="1"/>
</dbReference>
<keyword evidence="3" id="KW-1185">Reference proteome</keyword>
<gene>
    <name evidence="2" type="ORF">B0H16DRAFT_1557861</name>
</gene>
<sequence length="309" mass="35034">MSQTQLRSSVLPRLRASSGFALSIPQTILRGILHLLPTRIKSFLYDLAARTSSTSGHQLYHNIFRLPFGLVLKTSQGPSPVEASALRLIASLRGINTPVLIDSVSTAHKTFLLTTWVAGDCCSDIWDDLTPLDKSTIVEQLRELLRAMREQTATLSHPICNASGSAIEDPRVPWLHKAPRVFSSCREFLEEVWIGLDFPRNRDTLRPLVRPLIDRIDIPIVFCHGDLLPKNVILPGGLEKWRQGRSTVCLIDWECAGWMPLSWEALKATWLSLDLDDEWLRMMKEVFQECSAELDADWQWRSRSRIAIV</sequence>
<dbReference type="SUPFAM" id="SSF56112">
    <property type="entry name" value="Protein kinase-like (PK-like)"/>
    <property type="match status" value="1"/>
</dbReference>
<dbReference type="InterPro" id="IPR051678">
    <property type="entry name" value="AGP_Transferase"/>
</dbReference>
<keyword evidence="2" id="KW-0418">Kinase</keyword>
<dbReference type="InterPro" id="IPR002575">
    <property type="entry name" value="Aminoglycoside_PTrfase"/>
</dbReference>
<protein>
    <submittedName>
        <fullName evidence="2">Protein kinase subdomain-containing protein PKL</fullName>
    </submittedName>
</protein>
<organism evidence="2 3">
    <name type="scientific">Mycena metata</name>
    <dbReference type="NCBI Taxonomy" id="1033252"/>
    <lineage>
        <taxon>Eukaryota</taxon>
        <taxon>Fungi</taxon>
        <taxon>Dikarya</taxon>
        <taxon>Basidiomycota</taxon>
        <taxon>Agaricomycotina</taxon>
        <taxon>Agaricomycetes</taxon>
        <taxon>Agaricomycetidae</taxon>
        <taxon>Agaricales</taxon>
        <taxon>Marasmiineae</taxon>
        <taxon>Mycenaceae</taxon>
        <taxon>Mycena</taxon>
    </lineage>
</organism>
<feature type="domain" description="Aminoglycoside phosphotransferase" evidence="1">
    <location>
        <begin position="82"/>
        <end position="286"/>
    </location>
</feature>
<dbReference type="AlphaFoldDB" id="A0AAD7ILA3"/>
<evidence type="ECO:0000313" key="3">
    <source>
        <dbReference type="Proteomes" id="UP001215598"/>
    </source>
</evidence>
<accession>A0AAD7ILA3</accession>
<dbReference type="Gene3D" id="3.90.1200.10">
    <property type="match status" value="1"/>
</dbReference>
<name>A0AAD7ILA3_9AGAR</name>
<comment type="caution">
    <text evidence="2">The sequence shown here is derived from an EMBL/GenBank/DDBJ whole genome shotgun (WGS) entry which is preliminary data.</text>
</comment>
<dbReference type="Proteomes" id="UP001215598">
    <property type="component" value="Unassembled WGS sequence"/>
</dbReference>
<dbReference type="PANTHER" id="PTHR21310:SF58">
    <property type="entry name" value="AMINOGLYCOSIDE PHOSPHOTRANSFERASE DOMAIN-CONTAINING PROTEIN"/>
    <property type="match status" value="1"/>
</dbReference>
<dbReference type="GO" id="GO:0016301">
    <property type="term" value="F:kinase activity"/>
    <property type="evidence" value="ECO:0007669"/>
    <property type="project" value="UniProtKB-KW"/>
</dbReference>
<evidence type="ECO:0000313" key="2">
    <source>
        <dbReference type="EMBL" id="KAJ7745689.1"/>
    </source>
</evidence>
<evidence type="ECO:0000259" key="1">
    <source>
        <dbReference type="Pfam" id="PF01636"/>
    </source>
</evidence>
<dbReference type="EMBL" id="JARKIB010000082">
    <property type="protein sequence ID" value="KAJ7745689.1"/>
    <property type="molecule type" value="Genomic_DNA"/>
</dbReference>
<reference evidence="2" key="1">
    <citation type="submission" date="2023-03" db="EMBL/GenBank/DDBJ databases">
        <title>Massive genome expansion in bonnet fungi (Mycena s.s.) driven by repeated elements and novel gene families across ecological guilds.</title>
        <authorList>
            <consortium name="Lawrence Berkeley National Laboratory"/>
            <person name="Harder C.B."/>
            <person name="Miyauchi S."/>
            <person name="Viragh M."/>
            <person name="Kuo A."/>
            <person name="Thoen E."/>
            <person name="Andreopoulos B."/>
            <person name="Lu D."/>
            <person name="Skrede I."/>
            <person name="Drula E."/>
            <person name="Henrissat B."/>
            <person name="Morin E."/>
            <person name="Kohler A."/>
            <person name="Barry K."/>
            <person name="LaButti K."/>
            <person name="Morin E."/>
            <person name="Salamov A."/>
            <person name="Lipzen A."/>
            <person name="Mereny Z."/>
            <person name="Hegedus B."/>
            <person name="Baldrian P."/>
            <person name="Stursova M."/>
            <person name="Weitz H."/>
            <person name="Taylor A."/>
            <person name="Grigoriev I.V."/>
            <person name="Nagy L.G."/>
            <person name="Martin F."/>
            <person name="Kauserud H."/>
        </authorList>
    </citation>
    <scope>NUCLEOTIDE SEQUENCE</scope>
    <source>
        <strain evidence="2">CBHHK182m</strain>
    </source>
</reference>
<dbReference type="Pfam" id="PF01636">
    <property type="entry name" value="APH"/>
    <property type="match status" value="1"/>
</dbReference>
<proteinExistence type="predicted"/>
<dbReference type="InterPro" id="IPR011009">
    <property type="entry name" value="Kinase-like_dom_sf"/>
</dbReference>